<dbReference type="STRING" id="225324.SAMN02745126_06249"/>
<dbReference type="InterPro" id="IPR013858">
    <property type="entry name" value="Peptidase_M10B_C"/>
</dbReference>
<dbReference type="AlphaFoldDB" id="A0A1T4TGG7"/>
<keyword evidence="3" id="KW-0677">Repeat</keyword>
<evidence type="ECO:0000313" key="5">
    <source>
        <dbReference type="EMBL" id="SKA39522.1"/>
    </source>
</evidence>
<reference evidence="6" key="1">
    <citation type="submission" date="2017-02" db="EMBL/GenBank/DDBJ databases">
        <authorList>
            <person name="Varghese N."/>
            <person name="Submissions S."/>
        </authorList>
    </citation>
    <scope>NUCLEOTIDE SEQUENCE [LARGE SCALE GENOMIC DNA]</scope>
    <source>
        <strain evidence="6">ATCC 27094</strain>
    </source>
</reference>
<dbReference type="Pfam" id="PF08548">
    <property type="entry name" value="Peptidase_M10_C"/>
    <property type="match status" value="1"/>
</dbReference>
<sequence>MIGGAGNDTYYVDNPGDIVRETAGAAFAVPAGWTLKGTADYNGDGELDVVVSQGNTNQLWLLSGGALQSTVALPDLSAGGWQFLGIADENGDGTKDLLYRHTYLGIYYSQLMNGATVGGGANAPVTTPDPLQPLTASNQGNDTVISSITYALTAGVENLTLAAGAGAIDATGNAVANLIVGNEGNNRITGGGGADTLTGGAGNDTFVFTAASDSTPAAADTITDFTQGSDSLDLSAIGQFRWLGTAAFDHQANALHYASAGGITTLSADINGDGVADFAVNLTGTLPLTTADFTAASIAGASSAVMTPMDAQSAQLIQAMATFDTTAAGQSTLSAMPQDSTTIPLAVNHHNA</sequence>
<dbReference type="GO" id="GO:0005615">
    <property type="term" value="C:extracellular space"/>
    <property type="evidence" value="ECO:0007669"/>
    <property type="project" value="InterPro"/>
</dbReference>
<dbReference type="InterPro" id="IPR011049">
    <property type="entry name" value="Serralysin-like_metalloprot_C"/>
</dbReference>
<dbReference type="OrthoDB" id="7366341at2"/>
<dbReference type="PANTHER" id="PTHR46580:SF2">
    <property type="entry name" value="MAM DOMAIN-CONTAINING PROTEIN"/>
    <property type="match status" value="1"/>
</dbReference>
<organism evidence="5 6">
    <name type="scientific">Enhydrobacter aerosaccus</name>
    <dbReference type="NCBI Taxonomy" id="225324"/>
    <lineage>
        <taxon>Bacteria</taxon>
        <taxon>Pseudomonadati</taxon>
        <taxon>Pseudomonadota</taxon>
        <taxon>Alphaproteobacteria</taxon>
        <taxon>Hyphomicrobiales</taxon>
        <taxon>Enhydrobacter</taxon>
    </lineage>
</organism>
<dbReference type="PANTHER" id="PTHR46580">
    <property type="entry name" value="SENSOR KINASE-RELATED"/>
    <property type="match status" value="1"/>
</dbReference>
<accession>A0A1T4TGG7</accession>
<name>A0A1T4TGG7_9HYPH</name>
<dbReference type="InterPro" id="IPR019960">
    <property type="entry name" value="T1SS_VCA0849"/>
</dbReference>
<evidence type="ECO:0000256" key="2">
    <source>
        <dbReference type="ARBA" id="ARBA00022525"/>
    </source>
</evidence>
<evidence type="ECO:0000259" key="4">
    <source>
        <dbReference type="Pfam" id="PF08548"/>
    </source>
</evidence>
<dbReference type="InterPro" id="IPR013517">
    <property type="entry name" value="FG-GAP"/>
</dbReference>
<comment type="subcellular location">
    <subcellularLocation>
        <location evidence="1">Secreted</location>
    </subcellularLocation>
</comment>
<evidence type="ECO:0000313" key="6">
    <source>
        <dbReference type="Proteomes" id="UP000190092"/>
    </source>
</evidence>
<proteinExistence type="predicted"/>
<protein>
    <submittedName>
        <fullName evidence="5">Type I secretion C-terminal target domain (VC_A0849 subclass)</fullName>
    </submittedName>
</protein>
<keyword evidence="6" id="KW-1185">Reference proteome</keyword>
<dbReference type="PRINTS" id="PR00313">
    <property type="entry name" value="CABNDNGRPT"/>
</dbReference>
<dbReference type="Pfam" id="PF13517">
    <property type="entry name" value="FG-GAP_3"/>
    <property type="match status" value="1"/>
</dbReference>
<dbReference type="EMBL" id="FUWJ01000017">
    <property type="protein sequence ID" value="SKA39522.1"/>
    <property type="molecule type" value="Genomic_DNA"/>
</dbReference>
<gene>
    <name evidence="5" type="ORF">SAMN02745126_06249</name>
</gene>
<evidence type="ECO:0000256" key="1">
    <source>
        <dbReference type="ARBA" id="ARBA00004613"/>
    </source>
</evidence>
<feature type="domain" description="Peptidase M10 serralysin C-terminal" evidence="4">
    <location>
        <begin position="189"/>
        <end position="293"/>
    </location>
</feature>
<keyword evidence="2" id="KW-0964">Secreted</keyword>
<dbReference type="SUPFAM" id="SSF51120">
    <property type="entry name" value="beta-Roll"/>
    <property type="match status" value="1"/>
</dbReference>
<dbReference type="Gene3D" id="2.150.10.10">
    <property type="entry name" value="Serralysin-like metalloprotease, C-terminal"/>
    <property type="match status" value="1"/>
</dbReference>
<dbReference type="GO" id="GO:0005509">
    <property type="term" value="F:calcium ion binding"/>
    <property type="evidence" value="ECO:0007669"/>
    <property type="project" value="InterPro"/>
</dbReference>
<dbReference type="Proteomes" id="UP000190092">
    <property type="component" value="Unassembled WGS sequence"/>
</dbReference>
<dbReference type="NCBIfam" id="TIGR03661">
    <property type="entry name" value="T1SS_VCA0849"/>
    <property type="match status" value="1"/>
</dbReference>
<evidence type="ECO:0000256" key="3">
    <source>
        <dbReference type="ARBA" id="ARBA00022737"/>
    </source>
</evidence>